<accession>A0A8J2PCY9</accession>
<feature type="non-terminal residue" evidence="2">
    <location>
        <position position="1"/>
    </location>
</feature>
<evidence type="ECO:0000313" key="2">
    <source>
        <dbReference type="EMBL" id="CAG7732351.1"/>
    </source>
</evidence>
<evidence type="ECO:0000256" key="1">
    <source>
        <dbReference type="SAM" id="MobiDB-lite"/>
    </source>
</evidence>
<feature type="region of interest" description="Disordered" evidence="1">
    <location>
        <begin position="75"/>
        <end position="95"/>
    </location>
</feature>
<name>A0A8J2PCY9_9HEXA</name>
<dbReference type="AlphaFoldDB" id="A0A8J2PCY9"/>
<evidence type="ECO:0000313" key="3">
    <source>
        <dbReference type="Proteomes" id="UP000708208"/>
    </source>
</evidence>
<reference evidence="2" key="1">
    <citation type="submission" date="2021-06" db="EMBL/GenBank/DDBJ databases">
        <authorList>
            <person name="Hodson N. C."/>
            <person name="Mongue J. A."/>
            <person name="Jaron S. K."/>
        </authorList>
    </citation>
    <scope>NUCLEOTIDE SEQUENCE</scope>
</reference>
<proteinExistence type="predicted"/>
<dbReference type="EMBL" id="CAJVCH010229435">
    <property type="protein sequence ID" value="CAG7732351.1"/>
    <property type="molecule type" value="Genomic_DNA"/>
</dbReference>
<gene>
    <name evidence="2" type="ORF">AFUS01_LOCUS20872</name>
</gene>
<organism evidence="2 3">
    <name type="scientific">Allacma fusca</name>
    <dbReference type="NCBI Taxonomy" id="39272"/>
    <lineage>
        <taxon>Eukaryota</taxon>
        <taxon>Metazoa</taxon>
        <taxon>Ecdysozoa</taxon>
        <taxon>Arthropoda</taxon>
        <taxon>Hexapoda</taxon>
        <taxon>Collembola</taxon>
        <taxon>Symphypleona</taxon>
        <taxon>Sminthuridae</taxon>
        <taxon>Allacma</taxon>
    </lineage>
</organism>
<keyword evidence="3" id="KW-1185">Reference proteome</keyword>
<comment type="caution">
    <text evidence="2">The sequence shown here is derived from an EMBL/GenBank/DDBJ whole genome shotgun (WGS) entry which is preliminary data.</text>
</comment>
<protein>
    <submittedName>
        <fullName evidence="2">Uncharacterized protein</fullName>
    </submittedName>
</protein>
<dbReference type="Proteomes" id="UP000708208">
    <property type="component" value="Unassembled WGS sequence"/>
</dbReference>
<sequence length="95" mass="10194">MIVTFVTCDCSQPALAYCQPSNEPLQNSDIFKHEGLKTRAISKVKAFRTVNCNTKDCITLAKFLMASIDDLGASSASFGTGDRDLLSPASTESAK</sequence>